<accession>A0AA96WH85</accession>
<sequence>MKHLDIFDHKLNRSDRWLLKAVLSICTVFVLASCGQDQPRISSPTARGEETSSDAQETSLNSEASFPNFCGDALPTNRSDYPLKVYPLYIESESQEWSWSREPVQALVEVRTKFCPHAHMGYIRIGEEDSGNYSTSAAILGYFTSESNAKQTLDKLNDQLSSRKIASLATADIGPPIVLEDLPASTESVAQKAKLSSEQSQTLLALDRYSDMGLTFDVIVPTYIPENYTLKSVEAAARPSSGNLMFEPRYQVTYQSPDDSCFVVSGATGRGGAGAEDVQYAEADSPILGRVTLMYIDFVQETKKSFLSFKNFQLPTKWGGSQLYSLWDGNCRRTLSLKEAVKVVESMEYLNHPLNRTSKN</sequence>
<dbReference type="RefSeq" id="WP_316431147.1">
    <property type="nucleotide sequence ID" value="NZ_CP053586.1"/>
</dbReference>
<dbReference type="AlphaFoldDB" id="A0AA96WH85"/>
<gene>
    <name evidence="2" type="ORF">HJG54_20860</name>
</gene>
<evidence type="ECO:0000256" key="1">
    <source>
        <dbReference type="SAM" id="MobiDB-lite"/>
    </source>
</evidence>
<proteinExistence type="predicted"/>
<feature type="region of interest" description="Disordered" evidence="1">
    <location>
        <begin position="37"/>
        <end position="63"/>
    </location>
</feature>
<feature type="compositionally biased region" description="Polar residues" evidence="1">
    <location>
        <begin position="53"/>
        <end position="63"/>
    </location>
</feature>
<protein>
    <submittedName>
        <fullName evidence="2">Uncharacterized protein</fullName>
    </submittedName>
</protein>
<evidence type="ECO:0000313" key="2">
    <source>
        <dbReference type="EMBL" id="WNZ25059.1"/>
    </source>
</evidence>
<name>A0AA96WH85_9CYAN</name>
<dbReference type="EMBL" id="CP053586">
    <property type="protein sequence ID" value="WNZ25059.1"/>
    <property type="molecule type" value="Genomic_DNA"/>
</dbReference>
<organism evidence="2">
    <name type="scientific">Leptolyngbya sp. NK1-12</name>
    <dbReference type="NCBI Taxonomy" id="2547451"/>
    <lineage>
        <taxon>Bacteria</taxon>
        <taxon>Bacillati</taxon>
        <taxon>Cyanobacteriota</taxon>
        <taxon>Cyanophyceae</taxon>
        <taxon>Leptolyngbyales</taxon>
        <taxon>Leptolyngbyaceae</taxon>
        <taxon>Leptolyngbya group</taxon>
        <taxon>Leptolyngbya</taxon>
    </lineage>
</organism>
<reference evidence="2" key="1">
    <citation type="submission" date="2020-05" db="EMBL/GenBank/DDBJ databases">
        <authorList>
            <person name="Zhu T."/>
            <person name="Keshari N."/>
            <person name="Lu X."/>
        </authorList>
    </citation>
    <scope>NUCLEOTIDE SEQUENCE</scope>
    <source>
        <strain evidence="2">NK1-12</strain>
    </source>
</reference>
<dbReference type="PROSITE" id="PS51257">
    <property type="entry name" value="PROKAR_LIPOPROTEIN"/>
    <property type="match status" value="1"/>
</dbReference>